<dbReference type="PANTHER" id="PTHR31001:SF90">
    <property type="entry name" value="CENTROMERE DNA-BINDING PROTEIN COMPLEX CBF3 SUBUNIT B"/>
    <property type="match status" value="1"/>
</dbReference>
<feature type="domain" description="Zn(2)-C6 fungal-type" evidence="8">
    <location>
        <begin position="29"/>
        <end position="56"/>
    </location>
</feature>
<evidence type="ECO:0000259" key="8">
    <source>
        <dbReference type="PROSITE" id="PS50048"/>
    </source>
</evidence>
<dbReference type="CDD" id="cd00067">
    <property type="entry name" value="GAL4"/>
    <property type="match status" value="1"/>
</dbReference>
<dbReference type="InterPro" id="IPR007219">
    <property type="entry name" value="XnlR_reg_dom"/>
</dbReference>
<dbReference type="Pfam" id="PF00172">
    <property type="entry name" value="Zn_clus"/>
    <property type="match status" value="1"/>
</dbReference>
<feature type="compositionally biased region" description="Basic and acidic residues" evidence="7">
    <location>
        <begin position="1"/>
        <end position="12"/>
    </location>
</feature>
<evidence type="ECO:0000256" key="6">
    <source>
        <dbReference type="ARBA" id="ARBA00023242"/>
    </source>
</evidence>
<gene>
    <name evidence="9" type="ORF">LTR69_005530</name>
</gene>
<evidence type="ECO:0000313" key="9">
    <source>
        <dbReference type="EMBL" id="KAK5060931.1"/>
    </source>
</evidence>
<evidence type="ECO:0000256" key="2">
    <source>
        <dbReference type="ARBA" id="ARBA00022723"/>
    </source>
</evidence>
<evidence type="ECO:0000256" key="7">
    <source>
        <dbReference type="SAM" id="MobiDB-lite"/>
    </source>
</evidence>
<keyword evidence="6" id="KW-0539">Nucleus</keyword>
<dbReference type="InterPro" id="IPR036864">
    <property type="entry name" value="Zn2-C6_fun-type_DNA-bd_sf"/>
</dbReference>
<evidence type="ECO:0000256" key="1">
    <source>
        <dbReference type="ARBA" id="ARBA00004123"/>
    </source>
</evidence>
<dbReference type="SMART" id="SM00066">
    <property type="entry name" value="GAL4"/>
    <property type="match status" value="1"/>
</dbReference>
<accession>A0ABR0JCD2</accession>
<feature type="region of interest" description="Disordered" evidence="7">
    <location>
        <begin position="52"/>
        <end position="74"/>
    </location>
</feature>
<feature type="region of interest" description="Disordered" evidence="7">
    <location>
        <begin position="1"/>
        <end position="28"/>
    </location>
</feature>
<dbReference type="InterPro" id="IPR050613">
    <property type="entry name" value="Sec_Metabolite_Reg"/>
</dbReference>
<comment type="subcellular location">
    <subcellularLocation>
        <location evidence="1">Nucleus</location>
    </subcellularLocation>
</comment>
<dbReference type="SUPFAM" id="SSF57701">
    <property type="entry name" value="Zn2/Cys6 DNA-binding domain"/>
    <property type="match status" value="1"/>
</dbReference>
<keyword evidence="2" id="KW-0479">Metal-binding</keyword>
<reference evidence="9 10" key="1">
    <citation type="submission" date="2023-08" db="EMBL/GenBank/DDBJ databases">
        <title>Black Yeasts Isolated from many extreme environments.</title>
        <authorList>
            <person name="Coleine C."/>
            <person name="Stajich J.E."/>
            <person name="Selbmann L."/>
        </authorList>
    </citation>
    <scope>NUCLEOTIDE SEQUENCE [LARGE SCALE GENOMIC DNA]</scope>
    <source>
        <strain evidence="9 10">CCFEE 6328</strain>
    </source>
</reference>
<feature type="region of interest" description="Disordered" evidence="7">
    <location>
        <begin position="621"/>
        <end position="643"/>
    </location>
</feature>
<dbReference type="EMBL" id="JAVRRF010000010">
    <property type="protein sequence ID" value="KAK5060931.1"/>
    <property type="molecule type" value="Genomic_DNA"/>
</dbReference>
<organism evidence="9 10">
    <name type="scientific">Exophiala sideris</name>
    <dbReference type="NCBI Taxonomy" id="1016849"/>
    <lineage>
        <taxon>Eukaryota</taxon>
        <taxon>Fungi</taxon>
        <taxon>Dikarya</taxon>
        <taxon>Ascomycota</taxon>
        <taxon>Pezizomycotina</taxon>
        <taxon>Eurotiomycetes</taxon>
        <taxon>Chaetothyriomycetidae</taxon>
        <taxon>Chaetothyriales</taxon>
        <taxon>Herpotrichiellaceae</taxon>
        <taxon>Exophiala</taxon>
    </lineage>
</organism>
<dbReference type="Gene3D" id="4.10.240.10">
    <property type="entry name" value="Zn(2)-C6 fungal-type DNA-binding domain"/>
    <property type="match status" value="1"/>
</dbReference>
<dbReference type="InterPro" id="IPR001138">
    <property type="entry name" value="Zn2Cys6_DnaBD"/>
</dbReference>
<evidence type="ECO:0000256" key="4">
    <source>
        <dbReference type="ARBA" id="ARBA00023125"/>
    </source>
</evidence>
<evidence type="ECO:0000256" key="3">
    <source>
        <dbReference type="ARBA" id="ARBA00023015"/>
    </source>
</evidence>
<dbReference type="PROSITE" id="PS00463">
    <property type="entry name" value="ZN2_CY6_FUNGAL_1"/>
    <property type="match status" value="1"/>
</dbReference>
<evidence type="ECO:0000256" key="5">
    <source>
        <dbReference type="ARBA" id="ARBA00023163"/>
    </source>
</evidence>
<sequence>MTVVDMREEESPRPTNPLKRPRPRQDPVSCEFCRSKKLKCDRQQPCANCATRGLSCNGQSGRPPRNTQPSSDGDTASVLARLKRLEDIVLGPASHGSPAIVGLKQSPQLAYLSPASEYEEAVHTLEESGTRRENWLSPASDDIEFRTSPGHDIAHTIGISFGHSTKSPHLPSASKSVLLPVKDEASILLDFYFSYLSGLQHVLCESMVREITDTLYSHLEQGLPILHGHAALLLTIFACSTTLCSYQTGEMSRLYSQAVASQVSLVWVKSALDLLESSRRTTQGTLEDIQGTILMTFFLYHFEGFSARVRRLFAAALVTARELGLHKLDAVASSRHADPTEIEIKRRVWWHLVATDWFVALSGGPQEGTYLIQPRQFRVNMLRNVDDKDLNQIPLVDLPQSQPTIMSYYIQRVKLGSICRSVVDLMPLSSIDLATLDYQEVIQLDSKFQAFFEELPMFFRADENSRRQTEHIVRQYPHISTQRCMLNMVARTRRCKVHQPFLIRRSVESHYAYSRDISLESARCVIRLMRLYQRETDTVFSSNFKLVRMTCVVHHIFMATIVLVMDLCFNKSEDDTERKAEVMEACKIMEETACQSPLAKGFIDSLMGVLRKHKVRLHNLPGDGVDTPSSLNTRAHSGPPNVLDTMTIPEIQPLSNSYLPQDNTQSYSSDFDEIWKDYVELGPNMDMPGWDSLFSDLDSRL</sequence>
<dbReference type="PANTHER" id="PTHR31001">
    <property type="entry name" value="UNCHARACTERIZED TRANSCRIPTIONAL REGULATORY PROTEIN"/>
    <property type="match status" value="1"/>
</dbReference>
<dbReference type="Proteomes" id="UP001345691">
    <property type="component" value="Unassembled WGS sequence"/>
</dbReference>
<keyword evidence="10" id="KW-1185">Reference proteome</keyword>
<feature type="compositionally biased region" description="Polar residues" evidence="7">
    <location>
        <begin position="54"/>
        <end position="74"/>
    </location>
</feature>
<dbReference type="CDD" id="cd12148">
    <property type="entry name" value="fungal_TF_MHR"/>
    <property type="match status" value="1"/>
</dbReference>
<keyword evidence="4" id="KW-0238">DNA-binding</keyword>
<proteinExistence type="predicted"/>
<comment type="caution">
    <text evidence="9">The sequence shown here is derived from an EMBL/GenBank/DDBJ whole genome shotgun (WGS) entry which is preliminary data.</text>
</comment>
<keyword evidence="3" id="KW-0805">Transcription regulation</keyword>
<dbReference type="PROSITE" id="PS50048">
    <property type="entry name" value="ZN2_CY6_FUNGAL_2"/>
    <property type="match status" value="1"/>
</dbReference>
<dbReference type="Pfam" id="PF04082">
    <property type="entry name" value="Fungal_trans"/>
    <property type="match status" value="1"/>
</dbReference>
<name>A0ABR0JCD2_9EURO</name>
<protein>
    <recommendedName>
        <fullName evidence="8">Zn(2)-C6 fungal-type domain-containing protein</fullName>
    </recommendedName>
</protein>
<evidence type="ECO:0000313" key="10">
    <source>
        <dbReference type="Proteomes" id="UP001345691"/>
    </source>
</evidence>
<keyword evidence="5" id="KW-0804">Transcription</keyword>